<evidence type="ECO:0000256" key="4">
    <source>
        <dbReference type="ARBA" id="ARBA00022989"/>
    </source>
</evidence>
<accession>A0AB39CIT3</accession>
<comment type="subcellular location">
    <subcellularLocation>
        <location evidence="1">Cell membrane</location>
        <topology evidence="1">Multi-pass membrane protein</topology>
    </subcellularLocation>
</comment>
<evidence type="ECO:0000256" key="3">
    <source>
        <dbReference type="ARBA" id="ARBA00022692"/>
    </source>
</evidence>
<evidence type="ECO:0000256" key="2">
    <source>
        <dbReference type="ARBA" id="ARBA00022475"/>
    </source>
</evidence>
<evidence type="ECO:0000259" key="7">
    <source>
        <dbReference type="PROSITE" id="PS50850"/>
    </source>
</evidence>
<evidence type="ECO:0000256" key="5">
    <source>
        <dbReference type="ARBA" id="ARBA00023136"/>
    </source>
</evidence>
<dbReference type="EMBL" id="CP158252">
    <property type="protein sequence ID" value="XDJ41957.1"/>
    <property type="molecule type" value="Genomic_DNA"/>
</dbReference>
<dbReference type="PANTHER" id="PTHR43124:SF10">
    <property type="entry name" value="PURINE EFFLUX PUMP PBUE"/>
    <property type="match status" value="1"/>
</dbReference>
<reference evidence="8" key="1">
    <citation type="submission" date="2024-05" db="EMBL/GenBank/DDBJ databases">
        <authorList>
            <person name="Luo Y.-C."/>
            <person name="Nicholds J."/>
            <person name="Mortimer T."/>
            <person name="Maboni G."/>
        </authorList>
    </citation>
    <scope>NUCLEOTIDE SEQUENCE</scope>
    <source>
        <strain evidence="8">153920</strain>
    </source>
</reference>
<dbReference type="CDD" id="cd17324">
    <property type="entry name" value="MFS_NepI_like"/>
    <property type="match status" value="1"/>
</dbReference>
<dbReference type="PROSITE" id="PS50850">
    <property type="entry name" value="MFS"/>
    <property type="match status" value="1"/>
</dbReference>
<dbReference type="RefSeq" id="WP_368643413.1">
    <property type="nucleotide sequence ID" value="NZ_CP158252.1"/>
</dbReference>
<feature type="transmembrane region" description="Helical" evidence="6">
    <location>
        <begin position="203"/>
        <end position="226"/>
    </location>
</feature>
<feature type="domain" description="Major facilitator superfamily (MFS) profile" evidence="7">
    <location>
        <begin position="8"/>
        <end position="387"/>
    </location>
</feature>
<dbReference type="Pfam" id="PF07690">
    <property type="entry name" value="MFS_1"/>
    <property type="match status" value="1"/>
</dbReference>
<feature type="transmembrane region" description="Helical" evidence="6">
    <location>
        <begin position="238"/>
        <end position="258"/>
    </location>
</feature>
<dbReference type="InterPro" id="IPR011701">
    <property type="entry name" value="MFS"/>
</dbReference>
<name>A0AB39CIT3_9BURK</name>
<proteinExistence type="predicted"/>
<evidence type="ECO:0000313" key="8">
    <source>
        <dbReference type="EMBL" id="XDJ41957.1"/>
    </source>
</evidence>
<dbReference type="GO" id="GO:0022857">
    <property type="term" value="F:transmembrane transporter activity"/>
    <property type="evidence" value="ECO:0007669"/>
    <property type="project" value="InterPro"/>
</dbReference>
<dbReference type="InterPro" id="IPR020846">
    <property type="entry name" value="MFS_dom"/>
</dbReference>
<keyword evidence="5 6" id="KW-0472">Membrane</keyword>
<sequence length="394" mass="41099">MKVPLRYQILLLAMTTFVAGANEYILAGILDLVAPGLGAPVALTGQLITLYAFVYGLCVPVVVALTSHIGRRKVMITAMLFYALASLSTLLVRDFWTFVPVRILQALSGGTAVVTALSTAASLAGSQRQGRAIATVIMGFTASLIVAVPVGREIALRFGWHAVFPLVGLLSLIVASSHRFVLPALSPAAAIPLRAQLAFLRRPAVLAGLMVTVLWIAGYVMTYSFLTPYLIGVQHLDGASISPLLLAFGVASLAGSRFGGNRTDRHGYHATLVASKLLQAVCLLALPLAAWLWPSGSLYGAACVLMMWSATAWAAGPAQQIRAAALVPEARGVLVGLNQSGMQLGIALGTALGGMAIQALGLAGLPWLSAVLILGSLALMGFCRRLTGPVPALQ</sequence>
<dbReference type="Gene3D" id="1.20.1250.20">
    <property type="entry name" value="MFS general substrate transporter like domains"/>
    <property type="match status" value="1"/>
</dbReference>
<dbReference type="InterPro" id="IPR050189">
    <property type="entry name" value="MFS_Efflux_Transporters"/>
</dbReference>
<dbReference type="GO" id="GO:0005886">
    <property type="term" value="C:plasma membrane"/>
    <property type="evidence" value="ECO:0007669"/>
    <property type="project" value="UniProtKB-SubCell"/>
</dbReference>
<feature type="transmembrane region" description="Helical" evidence="6">
    <location>
        <begin position="132"/>
        <end position="150"/>
    </location>
</feature>
<evidence type="ECO:0000256" key="6">
    <source>
        <dbReference type="SAM" id="Phobius"/>
    </source>
</evidence>
<dbReference type="SUPFAM" id="SSF103473">
    <property type="entry name" value="MFS general substrate transporter"/>
    <property type="match status" value="1"/>
</dbReference>
<organism evidence="8">
    <name type="scientific">Castellaniella ginsengisoli</name>
    <dbReference type="NCBI Taxonomy" id="546114"/>
    <lineage>
        <taxon>Bacteria</taxon>
        <taxon>Pseudomonadati</taxon>
        <taxon>Pseudomonadota</taxon>
        <taxon>Betaproteobacteria</taxon>
        <taxon>Burkholderiales</taxon>
        <taxon>Alcaligenaceae</taxon>
        <taxon>Castellaniella</taxon>
    </lineage>
</organism>
<feature type="transmembrane region" description="Helical" evidence="6">
    <location>
        <begin position="162"/>
        <end position="182"/>
    </location>
</feature>
<feature type="transmembrane region" description="Helical" evidence="6">
    <location>
        <begin position="270"/>
        <end position="292"/>
    </location>
</feature>
<keyword evidence="4 6" id="KW-1133">Transmembrane helix</keyword>
<dbReference type="InterPro" id="IPR036259">
    <property type="entry name" value="MFS_trans_sf"/>
</dbReference>
<evidence type="ECO:0000256" key="1">
    <source>
        <dbReference type="ARBA" id="ARBA00004651"/>
    </source>
</evidence>
<gene>
    <name evidence="8" type="ORF">ABRY99_13740</name>
</gene>
<dbReference type="PANTHER" id="PTHR43124">
    <property type="entry name" value="PURINE EFFLUX PUMP PBUE"/>
    <property type="match status" value="1"/>
</dbReference>
<feature type="transmembrane region" description="Helical" evidence="6">
    <location>
        <begin position="74"/>
        <end position="91"/>
    </location>
</feature>
<protein>
    <submittedName>
        <fullName evidence="8">MFS transporter</fullName>
    </submittedName>
</protein>
<feature type="transmembrane region" description="Helical" evidence="6">
    <location>
        <begin position="103"/>
        <end position="125"/>
    </location>
</feature>
<keyword evidence="2" id="KW-1003">Cell membrane</keyword>
<feature type="transmembrane region" description="Helical" evidence="6">
    <location>
        <begin position="48"/>
        <end position="67"/>
    </location>
</feature>
<keyword evidence="3 6" id="KW-0812">Transmembrane</keyword>
<dbReference type="AlphaFoldDB" id="A0AB39CIT3"/>